<evidence type="ECO:0000256" key="1">
    <source>
        <dbReference type="ARBA" id="ARBA00007447"/>
    </source>
</evidence>
<dbReference type="OrthoDB" id="15189at2759"/>
<dbReference type="EMBL" id="KB468146">
    <property type="protein sequence ID" value="PCH43782.1"/>
    <property type="molecule type" value="Genomic_DNA"/>
</dbReference>
<evidence type="ECO:0000313" key="7">
    <source>
        <dbReference type="EMBL" id="PCH43782.1"/>
    </source>
</evidence>
<dbReference type="InterPro" id="IPR021109">
    <property type="entry name" value="Peptidase_aspartic_dom_sf"/>
</dbReference>
<dbReference type="CDD" id="cd05471">
    <property type="entry name" value="pepsin_like"/>
    <property type="match status" value="1"/>
</dbReference>
<evidence type="ECO:0000256" key="5">
    <source>
        <dbReference type="SAM" id="Phobius"/>
    </source>
</evidence>
<protein>
    <submittedName>
        <fullName evidence="7">Acid protease</fullName>
    </submittedName>
</protein>
<proteinExistence type="inferred from homology"/>
<feature type="domain" description="Peptidase A1" evidence="6">
    <location>
        <begin position="15"/>
        <end position="339"/>
    </location>
</feature>
<keyword evidence="8" id="KW-1185">Reference proteome</keyword>
<dbReference type="GO" id="GO:0006508">
    <property type="term" value="P:proteolysis"/>
    <property type="evidence" value="ECO:0007669"/>
    <property type="project" value="UniProtKB-KW"/>
</dbReference>
<dbReference type="OMA" id="TCVGAFQ"/>
<evidence type="ECO:0000256" key="3">
    <source>
        <dbReference type="RuleBase" id="RU000454"/>
    </source>
</evidence>
<evidence type="ECO:0000313" key="8">
    <source>
        <dbReference type="Proteomes" id="UP000218811"/>
    </source>
</evidence>
<dbReference type="InterPro" id="IPR033121">
    <property type="entry name" value="PEPTIDASE_A1"/>
</dbReference>
<feature type="region of interest" description="Disordered" evidence="4">
    <location>
        <begin position="440"/>
        <end position="463"/>
    </location>
</feature>
<dbReference type="Proteomes" id="UP000218811">
    <property type="component" value="Unassembled WGS sequence"/>
</dbReference>
<organism evidence="7 8">
    <name type="scientific">Wolfiporia cocos (strain MD-104)</name>
    <name type="common">Brown rot fungus</name>
    <dbReference type="NCBI Taxonomy" id="742152"/>
    <lineage>
        <taxon>Eukaryota</taxon>
        <taxon>Fungi</taxon>
        <taxon>Dikarya</taxon>
        <taxon>Basidiomycota</taxon>
        <taxon>Agaricomycotina</taxon>
        <taxon>Agaricomycetes</taxon>
        <taxon>Polyporales</taxon>
        <taxon>Phaeolaceae</taxon>
        <taxon>Wolfiporia</taxon>
    </lineage>
</organism>
<dbReference type="PROSITE" id="PS51767">
    <property type="entry name" value="PEPTIDASE_A1"/>
    <property type="match status" value="1"/>
</dbReference>
<keyword evidence="5" id="KW-0472">Membrane</keyword>
<dbReference type="GO" id="GO:0004190">
    <property type="term" value="F:aspartic-type endopeptidase activity"/>
    <property type="evidence" value="ECO:0007669"/>
    <property type="project" value="UniProtKB-KW"/>
</dbReference>
<dbReference type="PRINTS" id="PR00792">
    <property type="entry name" value="PEPSIN"/>
</dbReference>
<evidence type="ECO:0000256" key="4">
    <source>
        <dbReference type="SAM" id="MobiDB-lite"/>
    </source>
</evidence>
<gene>
    <name evidence="7" type="ORF">WOLCODRAFT_26189</name>
</gene>
<keyword evidence="5" id="KW-0812">Transmembrane</keyword>
<dbReference type="PROSITE" id="PS00141">
    <property type="entry name" value="ASP_PROTEASE"/>
    <property type="match status" value="1"/>
</dbReference>
<dbReference type="InterPro" id="IPR001969">
    <property type="entry name" value="Aspartic_peptidase_AS"/>
</dbReference>
<dbReference type="SUPFAM" id="SSF50630">
    <property type="entry name" value="Acid proteases"/>
    <property type="match status" value="1"/>
</dbReference>
<evidence type="ECO:0000256" key="2">
    <source>
        <dbReference type="ARBA" id="ARBA00022750"/>
    </source>
</evidence>
<dbReference type="AlphaFoldDB" id="A0A2H3JNM3"/>
<dbReference type="Pfam" id="PF00026">
    <property type="entry name" value="Asp"/>
    <property type="match status" value="2"/>
</dbReference>
<keyword evidence="3" id="KW-0378">Hydrolase</keyword>
<dbReference type="STRING" id="742152.A0A2H3JNM3"/>
<dbReference type="PANTHER" id="PTHR47966:SF73">
    <property type="entry name" value="PEPTIDASE A1 DOMAIN-CONTAINING PROTEIN"/>
    <property type="match status" value="1"/>
</dbReference>
<reference evidence="7 8" key="1">
    <citation type="journal article" date="2012" name="Science">
        <title>The Paleozoic origin of enzymatic lignin decomposition reconstructed from 31 fungal genomes.</title>
        <authorList>
            <person name="Floudas D."/>
            <person name="Binder M."/>
            <person name="Riley R."/>
            <person name="Barry K."/>
            <person name="Blanchette R.A."/>
            <person name="Henrissat B."/>
            <person name="Martinez A.T."/>
            <person name="Otillar R."/>
            <person name="Spatafora J.W."/>
            <person name="Yadav J.S."/>
            <person name="Aerts A."/>
            <person name="Benoit I."/>
            <person name="Boyd A."/>
            <person name="Carlson A."/>
            <person name="Copeland A."/>
            <person name="Coutinho P.M."/>
            <person name="de Vries R.P."/>
            <person name="Ferreira P."/>
            <person name="Findley K."/>
            <person name="Foster B."/>
            <person name="Gaskell J."/>
            <person name="Glotzer D."/>
            <person name="Gorecki P."/>
            <person name="Heitman J."/>
            <person name="Hesse C."/>
            <person name="Hori C."/>
            <person name="Igarashi K."/>
            <person name="Jurgens J.A."/>
            <person name="Kallen N."/>
            <person name="Kersten P."/>
            <person name="Kohler A."/>
            <person name="Kuees U."/>
            <person name="Kumar T.K.A."/>
            <person name="Kuo A."/>
            <person name="LaButti K."/>
            <person name="Larrondo L.F."/>
            <person name="Lindquist E."/>
            <person name="Ling A."/>
            <person name="Lombard V."/>
            <person name="Lucas S."/>
            <person name="Lundell T."/>
            <person name="Martin R."/>
            <person name="McLaughlin D.J."/>
            <person name="Morgenstern I."/>
            <person name="Morin E."/>
            <person name="Murat C."/>
            <person name="Nagy L.G."/>
            <person name="Nolan M."/>
            <person name="Ohm R.A."/>
            <person name="Patyshakuliyeva A."/>
            <person name="Rokas A."/>
            <person name="Ruiz-Duenas F.J."/>
            <person name="Sabat G."/>
            <person name="Salamov A."/>
            <person name="Samejima M."/>
            <person name="Schmutz J."/>
            <person name="Slot J.C."/>
            <person name="St John F."/>
            <person name="Stenlid J."/>
            <person name="Sun H."/>
            <person name="Sun S."/>
            <person name="Syed K."/>
            <person name="Tsang A."/>
            <person name="Wiebenga A."/>
            <person name="Young D."/>
            <person name="Pisabarro A."/>
            <person name="Eastwood D.C."/>
            <person name="Martin F."/>
            <person name="Cullen D."/>
            <person name="Grigoriev I.V."/>
            <person name="Hibbett D.S."/>
        </authorList>
    </citation>
    <scope>NUCLEOTIDE SEQUENCE [LARGE SCALE GENOMIC DNA]</scope>
    <source>
        <strain evidence="7 8">MD-104</strain>
    </source>
</reference>
<feature type="transmembrane region" description="Helical" evidence="5">
    <location>
        <begin position="404"/>
        <end position="427"/>
    </location>
</feature>
<dbReference type="InterPro" id="IPR034164">
    <property type="entry name" value="Pepsin-like_dom"/>
</dbReference>
<sequence>MFGVAGLSDSSDIKYFTNVSLGGESFQVLIDTGSSDLWVAGNVPNAQSTGKSAGVDYAIGAASGSVMTATMGFDDYTVNNQAFISVPVDSAHPMGQGIIGLGPNSGSDVYQQFNSPAGDSPLNSIFRQNTSTPNFITILLGRDEDDAHPFPGDLTVGEVLPDYENITSQPKLTVAQDADSGAQHWQALVDKDGVIGPDGQPIEVQSVVEGLDQLVAVFDSGFTLPQVPAAVAGAIYSRVPGANFTYSPAAGNVWTIPCNVELNVTFKFGGVSFPVNPLDTSLSPSVLTVMNAAGETVCVGAFQPITTAASPNYDMILGMAFLRNAYLLVNMGDFVDGSSSTAPPYVQLLPLTSAAEAHTQFVDERLGGVDNTSAFHLLPASKANYSAGSTTASGESLQQKIKPYLPYIIAGSATVAILLIVAVSYCVTNSRRKSYQRLHDPAPVGLHHEQPPFPRYSRPHRRY</sequence>
<dbReference type="InterPro" id="IPR001461">
    <property type="entry name" value="Aspartic_peptidase_A1"/>
</dbReference>
<dbReference type="PANTHER" id="PTHR47966">
    <property type="entry name" value="BETA-SITE APP-CLEAVING ENZYME, ISOFORM A-RELATED"/>
    <property type="match status" value="1"/>
</dbReference>
<evidence type="ECO:0000259" key="6">
    <source>
        <dbReference type="PROSITE" id="PS51767"/>
    </source>
</evidence>
<keyword evidence="2 3" id="KW-0064">Aspartyl protease</keyword>
<keyword evidence="5" id="KW-1133">Transmembrane helix</keyword>
<dbReference type="Gene3D" id="2.40.70.10">
    <property type="entry name" value="Acid Proteases"/>
    <property type="match status" value="2"/>
</dbReference>
<accession>A0A2H3JNM3</accession>
<keyword evidence="3 7" id="KW-0645">Protease</keyword>
<name>A0A2H3JNM3_WOLCO</name>
<comment type="similarity">
    <text evidence="1 3">Belongs to the peptidase A1 family.</text>
</comment>